<dbReference type="Proteomes" id="UP000821845">
    <property type="component" value="Chromosome 1"/>
</dbReference>
<sequence length="69" mass="7378">MQSVHQEHDGSTLASRACTLACNAPRQSASAKPPDVVAFQETSTTERIPGYTTYSNDEDVGPPTLLSKI</sequence>
<evidence type="ECO:0000313" key="1">
    <source>
        <dbReference type="EMBL" id="KAH6945181.1"/>
    </source>
</evidence>
<name>A0ACB7TDG1_HYAAI</name>
<organism evidence="1 2">
    <name type="scientific">Hyalomma asiaticum</name>
    <name type="common">Tick</name>
    <dbReference type="NCBI Taxonomy" id="266040"/>
    <lineage>
        <taxon>Eukaryota</taxon>
        <taxon>Metazoa</taxon>
        <taxon>Ecdysozoa</taxon>
        <taxon>Arthropoda</taxon>
        <taxon>Chelicerata</taxon>
        <taxon>Arachnida</taxon>
        <taxon>Acari</taxon>
        <taxon>Parasitiformes</taxon>
        <taxon>Ixodida</taxon>
        <taxon>Ixodoidea</taxon>
        <taxon>Ixodidae</taxon>
        <taxon>Hyalomminae</taxon>
        <taxon>Hyalomma</taxon>
    </lineage>
</organism>
<accession>A0ACB7TDG1</accession>
<reference evidence="1" key="1">
    <citation type="submission" date="2020-05" db="EMBL/GenBank/DDBJ databases">
        <title>Large-scale comparative analyses of tick genomes elucidate their genetic diversity and vector capacities.</title>
        <authorList>
            <person name="Jia N."/>
            <person name="Wang J."/>
            <person name="Shi W."/>
            <person name="Du L."/>
            <person name="Sun Y."/>
            <person name="Zhan W."/>
            <person name="Jiang J."/>
            <person name="Wang Q."/>
            <person name="Zhang B."/>
            <person name="Ji P."/>
            <person name="Sakyi L.B."/>
            <person name="Cui X."/>
            <person name="Yuan T."/>
            <person name="Jiang B."/>
            <person name="Yang W."/>
            <person name="Lam T.T.-Y."/>
            <person name="Chang Q."/>
            <person name="Ding S."/>
            <person name="Wang X."/>
            <person name="Zhu J."/>
            <person name="Ruan X."/>
            <person name="Zhao L."/>
            <person name="Wei J."/>
            <person name="Que T."/>
            <person name="Du C."/>
            <person name="Cheng J."/>
            <person name="Dai P."/>
            <person name="Han X."/>
            <person name="Huang E."/>
            <person name="Gao Y."/>
            <person name="Liu J."/>
            <person name="Shao H."/>
            <person name="Ye R."/>
            <person name="Li L."/>
            <person name="Wei W."/>
            <person name="Wang X."/>
            <person name="Wang C."/>
            <person name="Yang T."/>
            <person name="Huo Q."/>
            <person name="Li W."/>
            <person name="Guo W."/>
            <person name="Chen H."/>
            <person name="Zhou L."/>
            <person name="Ni X."/>
            <person name="Tian J."/>
            <person name="Zhou Y."/>
            <person name="Sheng Y."/>
            <person name="Liu T."/>
            <person name="Pan Y."/>
            <person name="Xia L."/>
            <person name="Li J."/>
            <person name="Zhao F."/>
            <person name="Cao W."/>
        </authorList>
    </citation>
    <scope>NUCLEOTIDE SEQUENCE</scope>
    <source>
        <strain evidence="1">Hyas-2018</strain>
    </source>
</reference>
<comment type="caution">
    <text evidence="1">The sequence shown here is derived from an EMBL/GenBank/DDBJ whole genome shotgun (WGS) entry which is preliminary data.</text>
</comment>
<protein>
    <submittedName>
        <fullName evidence="1">Uncharacterized protein</fullName>
    </submittedName>
</protein>
<keyword evidence="2" id="KW-1185">Reference proteome</keyword>
<proteinExistence type="predicted"/>
<evidence type="ECO:0000313" key="2">
    <source>
        <dbReference type="Proteomes" id="UP000821845"/>
    </source>
</evidence>
<dbReference type="EMBL" id="CM023481">
    <property type="protein sequence ID" value="KAH6945181.1"/>
    <property type="molecule type" value="Genomic_DNA"/>
</dbReference>
<gene>
    <name evidence="1" type="ORF">HPB50_007506</name>
</gene>